<dbReference type="EMBL" id="JBHSXS010000006">
    <property type="protein sequence ID" value="MFC6880905.1"/>
    <property type="molecule type" value="Genomic_DNA"/>
</dbReference>
<keyword evidence="2" id="KW-0808">Transferase</keyword>
<evidence type="ECO:0000313" key="3">
    <source>
        <dbReference type="Proteomes" id="UP001596380"/>
    </source>
</evidence>
<dbReference type="InterPro" id="IPR029044">
    <property type="entry name" value="Nucleotide-diphossugar_trans"/>
</dbReference>
<gene>
    <name evidence="2" type="ORF">ACFQKB_14145</name>
</gene>
<comment type="caution">
    <text evidence="2">The sequence shown here is derived from an EMBL/GenBank/DDBJ whole genome shotgun (WGS) entry which is preliminary data.</text>
</comment>
<reference evidence="3" key="1">
    <citation type="journal article" date="2019" name="Int. J. Syst. Evol. Microbiol.">
        <title>The Global Catalogue of Microorganisms (GCM) 10K type strain sequencing project: providing services to taxonomists for standard genome sequencing and annotation.</title>
        <authorList>
            <consortium name="The Broad Institute Genomics Platform"/>
            <consortium name="The Broad Institute Genome Sequencing Center for Infectious Disease"/>
            <person name="Wu L."/>
            <person name="Ma J."/>
        </authorList>
    </citation>
    <scope>NUCLEOTIDE SEQUENCE [LARGE SCALE GENOMIC DNA]</scope>
    <source>
        <strain evidence="3">JCM 3369</strain>
    </source>
</reference>
<protein>
    <submittedName>
        <fullName evidence="2">Glycosyltransferase family 2 protein</fullName>
        <ecNumber evidence="2">2.4.-.-</ecNumber>
    </submittedName>
</protein>
<dbReference type="PANTHER" id="PTHR22916">
    <property type="entry name" value="GLYCOSYLTRANSFERASE"/>
    <property type="match status" value="1"/>
</dbReference>
<keyword evidence="2" id="KW-0328">Glycosyltransferase</keyword>
<dbReference type="InterPro" id="IPR001173">
    <property type="entry name" value="Glyco_trans_2-like"/>
</dbReference>
<evidence type="ECO:0000259" key="1">
    <source>
        <dbReference type="Pfam" id="PF00535"/>
    </source>
</evidence>
<dbReference type="RefSeq" id="WP_160826377.1">
    <property type="nucleotide sequence ID" value="NZ_JBHSXE010000001.1"/>
</dbReference>
<dbReference type="PANTHER" id="PTHR22916:SF3">
    <property type="entry name" value="UDP-GLCNAC:BETAGAL BETA-1,3-N-ACETYLGLUCOSAMINYLTRANSFERASE-LIKE PROTEIN 1"/>
    <property type="match status" value="1"/>
</dbReference>
<organism evidence="2 3">
    <name type="scientific">Actinomadura yumaensis</name>
    <dbReference type="NCBI Taxonomy" id="111807"/>
    <lineage>
        <taxon>Bacteria</taxon>
        <taxon>Bacillati</taxon>
        <taxon>Actinomycetota</taxon>
        <taxon>Actinomycetes</taxon>
        <taxon>Streptosporangiales</taxon>
        <taxon>Thermomonosporaceae</taxon>
        <taxon>Actinomadura</taxon>
    </lineage>
</organism>
<dbReference type="GO" id="GO:0016757">
    <property type="term" value="F:glycosyltransferase activity"/>
    <property type="evidence" value="ECO:0007669"/>
    <property type="project" value="UniProtKB-KW"/>
</dbReference>
<dbReference type="SUPFAM" id="SSF53448">
    <property type="entry name" value="Nucleotide-diphospho-sugar transferases"/>
    <property type="match status" value="1"/>
</dbReference>
<keyword evidence="3" id="KW-1185">Reference proteome</keyword>
<dbReference type="CDD" id="cd00761">
    <property type="entry name" value="Glyco_tranf_GTA_type"/>
    <property type="match status" value="1"/>
</dbReference>
<evidence type="ECO:0000313" key="2">
    <source>
        <dbReference type="EMBL" id="MFC6880905.1"/>
    </source>
</evidence>
<dbReference type="Pfam" id="PF00535">
    <property type="entry name" value="Glycos_transf_2"/>
    <property type="match status" value="1"/>
</dbReference>
<proteinExistence type="predicted"/>
<accession>A0ABW2CIV0</accession>
<dbReference type="EC" id="2.4.-.-" evidence="2"/>
<feature type="domain" description="Glycosyltransferase 2-like" evidence="1">
    <location>
        <begin position="14"/>
        <end position="154"/>
    </location>
</feature>
<dbReference type="Proteomes" id="UP001596380">
    <property type="component" value="Unassembled WGS sequence"/>
</dbReference>
<name>A0ABW2CIV0_9ACTN</name>
<dbReference type="Gene3D" id="3.90.550.10">
    <property type="entry name" value="Spore Coat Polysaccharide Biosynthesis Protein SpsA, Chain A"/>
    <property type="match status" value="1"/>
</dbReference>
<sequence length="269" mass="29661">MSESRQAGPLPTVTVVTPTRGRTDLLVRAMESAAAQRNVHVEHIVLGDRCLELAALRGELAERFPEALVRNVTLESDPDLPMDYRPARLAYLRNKGARLGSGEFVAQLDDDNTFEPDHLETLVAALRAAPGAGAAHSWRRVWNPDGTPYLLAGEDPWHPDPDRRARSFAQLSAHGVFEPGSNVVRDVFVAGGRLVARVDTSEFLVRRTVFEDVPFPERFSAAKRRLEITEDVAYAQVLYRRGIEVVPSRRATLNYFMGGYSNAGALGSA</sequence>